<evidence type="ECO:0000256" key="5">
    <source>
        <dbReference type="ARBA" id="ARBA00023295"/>
    </source>
</evidence>
<evidence type="ECO:0000256" key="3">
    <source>
        <dbReference type="ARBA" id="ARBA00022801"/>
    </source>
</evidence>
<dbReference type="Gene3D" id="1.20.58.1040">
    <property type="match status" value="1"/>
</dbReference>
<comment type="similarity">
    <text evidence="1 6">Belongs to the glycosyl hydrolase 17 family.</text>
</comment>
<protein>
    <recommendedName>
        <fullName evidence="8">X8 domain-containing protein</fullName>
    </recommendedName>
</protein>
<dbReference type="Pfam" id="PF07983">
    <property type="entry name" value="X8"/>
    <property type="match status" value="1"/>
</dbReference>
<reference evidence="9 10" key="1">
    <citation type="submission" date="2024-12" db="EMBL/GenBank/DDBJ databases">
        <title>The unique morphological basis and parallel evolutionary history of personate flowers in Penstemon.</title>
        <authorList>
            <person name="Depatie T.H."/>
            <person name="Wessinger C.A."/>
        </authorList>
    </citation>
    <scope>NUCLEOTIDE SEQUENCE [LARGE SCALE GENOMIC DNA]</scope>
    <source>
        <strain evidence="9">WTNN_2</strain>
        <tissue evidence="9">Leaf</tissue>
    </source>
</reference>
<dbReference type="GO" id="GO:0016798">
    <property type="term" value="F:hydrolase activity, acting on glycosyl bonds"/>
    <property type="evidence" value="ECO:0007669"/>
    <property type="project" value="UniProtKB-KW"/>
</dbReference>
<accession>A0ABD3U7J0</accession>
<evidence type="ECO:0000256" key="4">
    <source>
        <dbReference type="ARBA" id="ARBA00023157"/>
    </source>
</evidence>
<evidence type="ECO:0000256" key="6">
    <source>
        <dbReference type="RuleBase" id="RU004335"/>
    </source>
</evidence>
<evidence type="ECO:0000256" key="2">
    <source>
        <dbReference type="ARBA" id="ARBA00022729"/>
    </source>
</evidence>
<evidence type="ECO:0000313" key="9">
    <source>
        <dbReference type="EMBL" id="KAL3844950.1"/>
    </source>
</evidence>
<dbReference type="InterPro" id="IPR012946">
    <property type="entry name" value="X8"/>
</dbReference>
<dbReference type="InterPro" id="IPR017853">
    <property type="entry name" value="GH"/>
</dbReference>
<gene>
    <name evidence="9" type="ORF">ACJIZ3_002353</name>
</gene>
<dbReference type="InterPro" id="IPR044965">
    <property type="entry name" value="Glyco_hydro_17_plant"/>
</dbReference>
<dbReference type="SMART" id="SM00768">
    <property type="entry name" value="X8"/>
    <property type="match status" value="1"/>
</dbReference>
<sequence length="476" mass="53623">MNWGRQTSHRLIPSMVVDLLLQNNIRQVKLTSPSDNVMKAFVGGEVEIAASIPNESVKYVKKPGTAAYWLRTKIYRHINSNVKVKYILVGHEPFSWYYRNHSHNVVDSLRYIRDALVRDGFGDTKVSIPHFTDVLLPGIKKPSEADFNPEVKNKIVESLHILNISDAPFFINIFPIHYISENNWDPEFAFLDNKSNFSIIDDINGLKYTNVFDFVYDSLLWAFKRYGFPNLKVVVGQIGWPTDGFLGANTINAERFYKSFLPAIAGNKGTPMRPGSSIDVYLQSLSDENLTPIHQGAFQRHWGIYGFDGEPKYKIDFMGQGRDIYPTTAKGVIRMPKRWCVFNGNSRNLTKLKIEFEYACVKADCTSLAPGGSCSHLDFQQNVSYAFNRYFQVEAQTVNGENACDFKGLGKVVVDDPSVGTCKFPVEILAAEQADGNCGGGRLHGRLFGSTVTLLSPLFFIVLLLALNWAHQRICC</sequence>
<dbReference type="InterPro" id="IPR000490">
    <property type="entry name" value="Glyco_hydro_17"/>
</dbReference>
<proteinExistence type="inferred from homology"/>
<feature type="domain" description="X8" evidence="8">
    <location>
        <begin position="338"/>
        <end position="424"/>
    </location>
</feature>
<keyword evidence="2" id="KW-0732">Signal</keyword>
<dbReference type="SUPFAM" id="SSF51445">
    <property type="entry name" value="(Trans)glycosidases"/>
    <property type="match status" value="1"/>
</dbReference>
<dbReference type="Pfam" id="PF00332">
    <property type="entry name" value="Glyco_hydro_17"/>
    <property type="match status" value="1"/>
</dbReference>
<dbReference type="AlphaFoldDB" id="A0ABD3U7J0"/>
<keyword evidence="7" id="KW-0472">Membrane</keyword>
<dbReference type="PANTHER" id="PTHR32227">
    <property type="entry name" value="GLUCAN ENDO-1,3-BETA-GLUCOSIDASE BG1-RELATED-RELATED"/>
    <property type="match status" value="1"/>
</dbReference>
<dbReference type="EMBL" id="JBJXBP010000002">
    <property type="protein sequence ID" value="KAL3844950.1"/>
    <property type="molecule type" value="Genomic_DNA"/>
</dbReference>
<organism evidence="9 10">
    <name type="scientific">Penstemon smallii</name>
    <dbReference type="NCBI Taxonomy" id="265156"/>
    <lineage>
        <taxon>Eukaryota</taxon>
        <taxon>Viridiplantae</taxon>
        <taxon>Streptophyta</taxon>
        <taxon>Embryophyta</taxon>
        <taxon>Tracheophyta</taxon>
        <taxon>Spermatophyta</taxon>
        <taxon>Magnoliopsida</taxon>
        <taxon>eudicotyledons</taxon>
        <taxon>Gunneridae</taxon>
        <taxon>Pentapetalae</taxon>
        <taxon>asterids</taxon>
        <taxon>lamiids</taxon>
        <taxon>Lamiales</taxon>
        <taxon>Plantaginaceae</taxon>
        <taxon>Cheloneae</taxon>
        <taxon>Penstemon</taxon>
    </lineage>
</organism>
<evidence type="ECO:0000313" key="10">
    <source>
        <dbReference type="Proteomes" id="UP001634393"/>
    </source>
</evidence>
<evidence type="ECO:0000259" key="8">
    <source>
        <dbReference type="SMART" id="SM00768"/>
    </source>
</evidence>
<keyword evidence="7" id="KW-0812">Transmembrane</keyword>
<keyword evidence="4" id="KW-1015">Disulfide bond</keyword>
<dbReference type="Gene3D" id="3.20.20.80">
    <property type="entry name" value="Glycosidases"/>
    <property type="match status" value="1"/>
</dbReference>
<keyword evidence="5" id="KW-0326">Glycosidase</keyword>
<keyword evidence="7" id="KW-1133">Transmembrane helix</keyword>
<keyword evidence="10" id="KW-1185">Reference proteome</keyword>
<evidence type="ECO:0000256" key="7">
    <source>
        <dbReference type="SAM" id="Phobius"/>
    </source>
</evidence>
<name>A0ABD3U7J0_9LAMI</name>
<comment type="caution">
    <text evidence="9">The sequence shown here is derived from an EMBL/GenBank/DDBJ whole genome shotgun (WGS) entry which is preliminary data.</text>
</comment>
<feature type="transmembrane region" description="Helical" evidence="7">
    <location>
        <begin position="447"/>
        <end position="470"/>
    </location>
</feature>
<keyword evidence="3" id="KW-0378">Hydrolase</keyword>
<evidence type="ECO:0000256" key="1">
    <source>
        <dbReference type="ARBA" id="ARBA00008773"/>
    </source>
</evidence>
<dbReference type="Proteomes" id="UP001634393">
    <property type="component" value="Unassembled WGS sequence"/>
</dbReference>